<proteinExistence type="inferred from homology"/>
<evidence type="ECO:0000256" key="4">
    <source>
        <dbReference type="ARBA" id="ARBA00023163"/>
    </source>
</evidence>
<dbReference type="Gene3D" id="1.10.10.10">
    <property type="entry name" value="Winged helix-like DNA-binding domain superfamily/Winged helix DNA-binding domain"/>
    <property type="match status" value="1"/>
</dbReference>
<dbReference type="CDD" id="cd08422">
    <property type="entry name" value="PBP2_CrgA_like"/>
    <property type="match status" value="1"/>
</dbReference>
<evidence type="ECO:0000313" key="6">
    <source>
        <dbReference type="EMBL" id="ANN76111.1"/>
    </source>
</evidence>
<dbReference type="PROSITE" id="PS50931">
    <property type="entry name" value="HTH_LYSR"/>
    <property type="match status" value="1"/>
</dbReference>
<evidence type="ECO:0000256" key="3">
    <source>
        <dbReference type="ARBA" id="ARBA00023125"/>
    </source>
</evidence>
<evidence type="ECO:0000259" key="5">
    <source>
        <dbReference type="PROSITE" id="PS50931"/>
    </source>
</evidence>
<sequence>MRPDNQNLSSGISVFAAVVDAGTFAAASEVIGMSPPGVSRAIARLEQRLKIRLFNRTTRSVSLTEEGRRFYEQVMPHVRGMEEAAASAAGGAVAVRGKLRVNLDPVTSRVLLGPQLDGFMDAHPDLVLELIAKDHLGDLVTDGFDLALRFGEPRSSSLVARKLLDTAVVTVAAPAYLARYGRPAEPRDLAGGTHKCLEFRNPDTGKPFTWEFHRKRGKLVLDTRGRLMVNDPGALFHACLAGCGIAQMLLLAAEPLIREGQLVNLFPDWADERYPLYAYYPSRHHVPAKTRAFLEFVVALTGR</sequence>
<evidence type="ECO:0000313" key="7">
    <source>
        <dbReference type="Proteomes" id="UP000091926"/>
    </source>
</evidence>
<feature type="domain" description="HTH lysR-type" evidence="5">
    <location>
        <begin position="14"/>
        <end position="64"/>
    </location>
</feature>
<dbReference type="Proteomes" id="UP000091926">
    <property type="component" value="Chromosome"/>
</dbReference>
<dbReference type="STRING" id="463014.BAU07_02330"/>
<accession>A0A193G9F6</accession>
<evidence type="ECO:0000256" key="2">
    <source>
        <dbReference type="ARBA" id="ARBA00023015"/>
    </source>
</evidence>
<dbReference type="SUPFAM" id="SSF46785">
    <property type="entry name" value="Winged helix' DNA-binding domain"/>
    <property type="match status" value="1"/>
</dbReference>
<dbReference type="FunFam" id="1.10.10.10:FF:000001">
    <property type="entry name" value="LysR family transcriptional regulator"/>
    <property type="match status" value="1"/>
</dbReference>
<protein>
    <submittedName>
        <fullName evidence="6">LysR family transcriptional regulator</fullName>
    </submittedName>
</protein>
<dbReference type="InterPro" id="IPR036390">
    <property type="entry name" value="WH_DNA-bd_sf"/>
</dbReference>
<dbReference type="GO" id="GO:0003677">
    <property type="term" value="F:DNA binding"/>
    <property type="evidence" value="ECO:0007669"/>
    <property type="project" value="UniProtKB-KW"/>
</dbReference>
<dbReference type="KEGG" id="bfz:BAU07_02330"/>
<dbReference type="PANTHER" id="PTHR30537">
    <property type="entry name" value="HTH-TYPE TRANSCRIPTIONAL REGULATOR"/>
    <property type="match status" value="1"/>
</dbReference>
<dbReference type="Pfam" id="PF03466">
    <property type="entry name" value="LysR_substrate"/>
    <property type="match status" value="1"/>
</dbReference>
<dbReference type="InterPro" id="IPR036388">
    <property type="entry name" value="WH-like_DNA-bd_sf"/>
</dbReference>
<reference evidence="6 7" key="1">
    <citation type="submission" date="2016-06" db="EMBL/GenBank/DDBJ databases">
        <title>Complete genome sequences of Bordetella bronchialis and Bordetella flabilis.</title>
        <authorList>
            <person name="LiPuma J.J."/>
            <person name="Spilker T."/>
        </authorList>
    </citation>
    <scope>NUCLEOTIDE SEQUENCE [LARGE SCALE GENOMIC DNA]</scope>
    <source>
        <strain evidence="6 7">AU10664</strain>
    </source>
</reference>
<organism evidence="6 7">
    <name type="scientific">Bordetella flabilis</name>
    <dbReference type="NCBI Taxonomy" id="463014"/>
    <lineage>
        <taxon>Bacteria</taxon>
        <taxon>Pseudomonadati</taxon>
        <taxon>Pseudomonadota</taxon>
        <taxon>Betaproteobacteria</taxon>
        <taxon>Burkholderiales</taxon>
        <taxon>Alcaligenaceae</taxon>
        <taxon>Bordetella</taxon>
    </lineage>
</organism>
<dbReference type="SUPFAM" id="SSF53850">
    <property type="entry name" value="Periplasmic binding protein-like II"/>
    <property type="match status" value="1"/>
</dbReference>
<dbReference type="RefSeq" id="WP_066653554.1">
    <property type="nucleotide sequence ID" value="NZ_CBCSCL010000023.1"/>
</dbReference>
<dbReference type="InterPro" id="IPR005119">
    <property type="entry name" value="LysR_subst-bd"/>
</dbReference>
<dbReference type="AlphaFoldDB" id="A0A193G9F6"/>
<gene>
    <name evidence="6" type="ORF">BAU07_02330</name>
</gene>
<evidence type="ECO:0000256" key="1">
    <source>
        <dbReference type="ARBA" id="ARBA00009437"/>
    </source>
</evidence>
<dbReference type="GO" id="GO:0003700">
    <property type="term" value="F:DNA-binding transcription factor activity"/>
    <property type="evidence" value="ECO:0007669"/>
    <property type="project" value="InterPro"/>
</dbReference>
<keyword evidence="3" id="KW-0238">DNA-binding</keyword>
<name>A0A193G9F6_9BORD</name>
<keyword evidence="7" id="KW-1185">Reference proteome</keyword>
<keyword evidence="2" id="KW-0805">Transcription regulation</keyword>
<dbReference type="Pfam" id="PF00126">
    <property type="entry name" value="HTH_1"/>
    <property type="match status" value="1"/>
</dbReference>
<dbReference type="EMBL" id="CP016172">
    <property type="protein sequence ID" value="ANN76111.1"/>
    <property type="molecule type" value="Genomic_DNA"/>
</dbReference>
<dbReference type="InterPro" id="IPR058163">
    <property type="entry name" value="LysR-type_TF_proteobact-type"/>
</dbReference>
<dbReference type="InterPro" id="IPR000847">
    <property type="entry name" value="LysR_HTH_N"/>
</dbReference>
<keyword evidence="4" id="KW-0804">Transcription</keyword>
<dbReference type="PANTHER" id="PTHR30537:SF5">
    <property type="entry name" value="HTH-TYPE TRANSCRIPTIONAL ACTIVATOR TTDR-RELATED"/>
    <property type="match status" value="1"/>
</dbReference>
<dbReference type="Gene3D" id="3.40.190.290">
    <property type="match status" value="1"/>
</dbReference>
<comment type="similarity">
    <text evidence="1">Belongs to the LysR transcriptional regulatory family.</text>
</comment>
<dbReference type="OrthoDB" id="8650959at2"/>